<proteinExistence type="predicted"/>
<feature type="compositionally biased region" description="Low complexity" evidence="1">
    <location>
        <begin position="42"/>
        <end position="51"/>
    </location>
</feature>
<feature type="compositionally biased region" description="Polar residues" evidence="1">
    <location>
        <begin position="124"/>
        <end position="134"/>
    </location>
</feature>
<name>A0A409W015_9AGAR</name>
<comment type="caution">
    <text evidence="3">The sequence shown here is derived from an EMBL/GenBank/DDBJ whole genome shotgun (WGS) entry which is preliminary data.</text>
</comment>
<keyword evidence="4" id="KW-1185">Reference proteome</keyword>
<evidence type="ECO:0000313" key="3">
    <source>
        <dbReference type="EMBL" id="PPQ71857.1"/>
    </source>
</evidence>
<feature type="transmembrane region" description="Helical" evidence="2">
    <location>
        <begin position="143"/>
        <end position="163"/>
    </location>
</feature>
<dbReference type="EMBL" id="NHYE01005484">
    <property type="protein sequence ID" value="PPQ71857.1"/>
    <property type="molecule type" value="Genomic_DNA"/>
</dbReference>
<gene>
    <name evidence="3" type="ORF">CVT26_007016</name>
</gene>
<protein>
    <submittedName>
        <fullName evidence="3">Uncharacterized protein</fullName>
    </submittedName>
</protein>
<dbReference type="AlphaFoldDB" id="A0A409W015"/>
<keyword evidence="2" id="KW-1133">Transmembrane helix</keyword>
<keyword evidence="2" id="KW-0472">Membrane</keyword>
<accession>A0A409W015</accession>
<keyword evidence="2" id="KW-0812">Transmembrane</keyword>
<feature type="region of interest" description="Disordered" evidence="1">
    <location>
        <begin position="319"/>
        <end position="343"/>
    </location>
</feature>
<evidence type="ECO:0000256" key="2">
    <source>
        <dbReference type="SAM" id="Phobius"/>
    </source>
</evidence>
<dbReference type="Proteomes" id="UP000284706">
    <property type="component" value="Unassembled WGS sequence"/>
</dbReference>
<feature type="compositionally biased region" description="Polar residues" evidence="1">
    <location>
        <begin position="101"/>
        <end position="116"/>
    </location>
</feature>
<evidence type="ECO:0000313" key="4">
    <source>
        <dbReference type="Proteomes" id="UP000284706"/>
    </source>
</evidence>
<reference evidence="3 4" key="1">
    <citation type="journal article" date="2018" name="Evol. Lett.">
        <title>Horizontal gene cluster transfer increased hallucinogenic mushroom diversity.</title>
        <authorList>
            <person name="Reynolds H.T."/>
            <person name="Vijayakumar V."/>
            <person name="Gluck-Thaler E."/>
            <person name="Korotkin H.B."/>
            <person name="Matheny P.B."/>
            <person name="Slot J.C."/>
        </authorList>
    </citation>
    <scope>NUCLEOTIDE SEQUENCE [LARGE SCALE GENOMIC DNA]</scope>
    <source>
        <strain evidence="3 4">SRW20</strain>
    </source>
</reference>
<feature type="region of interest" description="Disordered" evidence="1">
    <location>
        <begin position="32"/>
        <end position="134"/>
    </location>
</feature>
<evidence type="ECO:0000256" key="1">
    <source>
        <dbReference type="SAM" id="MobiDB-lite"/>
    </source>
</evidence>
<feature type="compositionally biased region" description="Low complexity" evidence="1">
    <location>
        <begin position="84"/>
        <end position="100"/>
    </location>
</feature>
<sequence>MSAISTQPFLEIPPPFSITSTILANWQSTSTGINILSPEPAPSSAISTSSPEPVPSSAISTPSPEPVPSSATTSSFPTGRSSLSRLTHSSGITSSSSQSTQNPGNRTLSSQRSQIPKATEISPEPSSTPGAANMSASHRTATIIGVSVAFCLTITLCVVILRFKWKTRRSVRSRGLCDVVVRPFHIAFTTTGTSTQNSLARPSHTRSIEILKNTTRVRTDEEQALQSDLPAVLIMDEDPVVNTIAAHPAHESSPPELFAAMPSVDGPGRQAALYDLRALEQETRSLQRLMQSTTPIDPVNEELGSSTDLLALDHRQVIHTTPLDPPPAYTDRRARVWPTEDEW</sequence>
<feature type="compositionally biased region" description="Polar residues" evidence="1">
    <location>
        <begin position="69"/>
        <end position="83"/>
    </location>
</feature>
<organism evidence="3 4">
    <name type="scientific">Gymnopilus dilepis</name>
    <dbReference type="NCBI Taxonomy" id="231916"/>
    <lineage>
        <taxon>Eukaryota</taxon>
        <taxon>Fungi</taxon>
        <taxon>Dikarya</taxon>
        <taxon>Basidiomycota</taxon>
        <taxon>Agaricomycotina</taxon>
        <taxon>Agaricomycetes</taxon>
        <taxon>Agaricomycetidae</taxon>
        <taxon>Agaricales</taxon>
        <taxon>Agaricineae</taxon>
        <taxon>Hymenogastraceae</taxon>
        <taxon>Gymnopilus</taxon>
    </lineage>
</organism>
<dbReference type="InParanoid" id="A0A409W015"/>